<dbReference type="OrthoDB" id="1366754at2759"/>
<dbReference type="OMA" id="RTITCKQ"/>
<accession>A0A7M7NZ95</accession>
<dbReference type="KEGG" id="spu:115924959"/>
<dbReference type="AlphaFoldDB" id="A0A7M7NZ95"/>
<dbReference type="InParanoid" id="A0A7M7NZ95"/>
<organism evidence="2 3">
    <name type="scientific">Strongylocentrotus purpuratus</name>
    <name type="common">Purple sea urchin</name>
    <dbReference type="NCBI Taxonomy" id="7668"/>
    <lineage>
        <taxon>Eukaryota</taxon>
        <taxon>Metazoa</taxon>
        <taxon>Echinodermata</taxon>
        <taxon>Eleutherozoa</taxon>
        <taxon>Echinozoa</taxon>
        <taxon>Echinoidea</taxon>
        <taxon>Euechinoidea</taxon>
        <taxon>Echinacea</taxon>
        <taxon>Camarodonta</taxon>
        <taxon>Echinidea</taxon>
        <taxon>Strongylocentrotidae</taxon>
        <taxon>Strongylocentrotus</taxon>
    </lineage>
</organism>
<dbReference type="InterPro" id="IPR020864">
    <property type="entry name" value="MACPF"/>
</dbReference>
<evidence type="ECO:0000313" key="3">
    <source>
        <dbReference type="Proteomes" id="UP000007110"/>
    </source>
</evidence>
<dbReference type="SMART" id="SM00457">
    <property type="entry name" value="MACPF"/>
    <property type="match status" value="1"/>
</dbReference>
<sequence>MPATSRDLDEARLNTTYYEQETNKDSSDSNVKSRCGIRGPSRMFGGKHVFLLIISTLVIIQDVKRCWVTADELPIQHGVLFVGVGYNMIDGNPEGGDLTTGGVDPGILISRRIFKFTYDQGQTTSDLTSRIPDEISFVRRDSAFSESSLSTFHGTKSYASKLAAQVEVTGGYEGVMAEVQFAASARYQQVADKTSGEGSVFLSNETITNLGQARYRTELALTGEHLLSPGFVAAACRLPQTYTEADYMEFMEDWGTHVIEEANLGIREGQNLEEKRSSFVNYAAQNVEGSISASGAYAGFSASLSVDMESFNSAMDSETKFGSSSSKYRIGTNELNEPISLKLIAMPEIFVNDYWTGLDDYISEGHCTASFDLESVKQNMDQALSNYGEWREIDRSTNPVIQIPLTWPDGVYGLPKPYNGCPTTDWDEGSRIRIYGPKDERENKWSNVNLFAGYSISSVYSRQEFCIKTVSSIPGSRWQWQPGSYCIYQFDSTCPQSFTSSSIDWGYPDNDATFGMTEGVQPSGTDTAINFCCRNDNVVSQKIHLPVDSNFMLLSRFGKCQMVHGMSVKKESIYWPTDGKSIVSGDNPSDGLYNQGVRLIYCYYYHSDSDIQFSPVAQTDRFTSEHNRFVELIFKIVAGEVN</sequence>
<reference evidence="3" key="1">
    <citation type="submission" date="2015-02" db="EMBL/GenBank/DDBJ databases">
        <title>Genome sequencing for Strongylocentrotus purpuratus.</title>
        <authorList>
            <person name="Murali S."/>
            <person name="Liu Y."/>
            <person name="Vee V."/>
            <person name="English A."/>
            <person name="Wang M."/>
            <person name="Skinner E."/>
            <person name="Han Y."/>
            <person name="Muzny D.M."/>
            <person name="Worley K.C."/>
            <person name="Gibbs R.A."/>
        </authorList>
    </citation>
    <scope>NUCLEOTIDE SEQUENCE</scope>
</reference>
<feature type="domain" description="MACPF" evidence="1">
    <location>
        <begin position="62"/>
        <end position="395"/>
    </location>
</feature>
<dbReference type="GeneID" id="115924959"/>
<dbReference type="PANTHER" id="PTHR19324:SF33">
    <property type="entry name" value="MUCIN-5AC"/>
    <property type="match status" value="1"/>
</dbReference>
<dbReference type="EnsemblMetazoa" id="XM_030987968">
    <property type="protein sequence ID" value="XP_030843828"/>
    <property type="gene ID" value="LOC115924959"/>
</dbReference>
<keyword evidence="3" id="KW-1185">Reference proteome</keyword>
<evidence type="ECO:0000313" key="2">
    <source>
        <dbReference type="EnsemblMetazoa" id="XP_030843828"/>
    </source>
</evidence>
<dbReference type="PROSITE" id="PS51412">
    <property type="entry name" value="MACPF_2"/>
    <property type="match status" value="1"/>
</dbReference>
<evidence type="ECO:0000259" key="1">
    <source>
        <dbReference type="PROSITE" id="PS51412"/>
    </source>
</evidence>
<dbReference type="PANTHER" id="PTHR19324">
    <property type="entry name" value="PERFORIN-LIKE PROTEIN 1"/>
    <property type="match status" value="1"/>
</dbReference>
<protein>
    <recommendedName>
        <fullName evidence="1">MACPF domain-containing protein</fullName>
    </recommendedName>
</protein>
<dbReference type="Pfam" id="PF01823">
    <property type="entry name" value="MACPF"/>
    <property type="match status" value="1"/>
</dbReference>
<reference evidence="2" key="2">
    <citation type="submission" date="2021-01" db="UniProtKB">
        <authorList>
            <consortium name="EnsemblMetazoa"/>
        </authorList>
    </citation>
    <scope>IDENTIFICATION</scope>
</reference>
<dbReference type="Pfam" id="PF16977">
    <property type="entry name" value="ApeC"/>
    <property type="match status" value="1"/>
</dbReference>
<dbReference type="InterPro" id="IPR031569">
    <property type="entry name" value="ApeC"/>
</dbReference>
<name>A0A7M7NZ95_STRPU</name>
<dbReference type="RefSeq" id="XP_030843828.1">
    <property type="nucleotide sequence ID" value="XM_030987968.1"/>
</dbReference>
<dbReference type="Proteomes" id="UP000007110">
    <property type="component" value="Unassembled WGS sequence"/>
</dbReference>
<proteinExistence type="predicted"/>